<keyword evidence="5" id="KW-0449">Lipoprotein</keyword>
<name>A0ABN8H7M6_9BACL</name>
<proteinExistence type="predicted"/>
<feature type="chain" id="PRO_5046693788" description="Extracellular solute-binding protein" evidence="6">
    <location>
        <begin position="25"/>
        <end position="542"/>
    </location>
</feature>
<evidence type="ECO:0000256" key="1">
    <source>
        <dbReference type="ARBA" id="ARBA00022475"/>
    </source>
</evidence>
<dbReference type="Pfam" id="PF01547">
    <property type="entry name" value="SBP_bac_1"/>
    <property type="match status" value="1"/>
</dbReference>
<sequence>MKYLNKSIISTAVIAVTLSGVLSACSTKKEDIADKSADATKAPEKRGKITATIYDRAQIPAEEGTYTDNRWTKWINQNGPVDVKFVSIPRFESQQKLSTLFAAADAPDLILEYDNAFRNQLWSQKQLMPLDDLIEKYSTEYKKLLAKFPELKKLGSKSDGKMYDFGIVSKPQVLSSLVVRKDWLDKLGLKVPTTVDELYAVANAFANNDPDGNNKKDTFGFNFSQFSQYYIDGMFGNEMFIIKNGELVRQFDRIKPATEFKKKMFDNGIVDKDFLTDKNGQKAQQDFANGKLGIFAGYKSDVKKNYETLKKNDPKAEIIPIAFPASPYGSFGPDISSPLQMVGSINAGAKDPASVIQYIDFMNKPSTVEHFEYGVEGEHYKNDATGCPQPISADKNKKEKDYNNDFKMLMTKYYLKPCVVDGVGINSTNAFDQEWIKISKEMDKLYLDPNHMKEGFTHPNTRPSLDKDLNATFNDGYNQMNDFMVKAVVSGDSYTIDQAFKDVQNAWDKTGGKKLEDWYKNWYKENKDKWVFNSDIYKMKVE</sequence>
<keyword evidence="2 6" id="KW-0732">Signal</keyword>
<dbReference type="Gene3D" id="3.40.190.10">
    <property type="entry name" value="Periplasmic binding protein-like II"/>
    <property type="match status" value="2"/>
</dbReference>
<evidence type="ECO:0000256" key="3">
    <source>
        <dbReference type="ARBA" id="ARBA00023136"/>
    </source>
</evidence>
<dbReference type="PANTHER" id="PTHR43649:SF33">
    <property type="entry name" value="POLYGALACTURONAN_RHAMNOGALACTURONAN-BINDING PROTEIN YTCQ"/>
    <property type="match status" value="1"/>
</dbReference>
<evidence type="ECO:0000256" key="6">
    <source>
        <dbReference type="SAM" id="SignalP"/>
    </source>
</evidence>
<keyword evidence="4" id="KW-0564">Palmitate</keyword>
<keyword evidence="8" id="KW-1185">Reference proteome</keyword>
<evidence type="ECO:0000313" key="8">
    <source>
        <dbReference type="Proteomes" id="UP000838821"/>
    </source>
</evidence>
<dbReference type="RefSeq" id="WP_236291657.1">
    <property type="nucleotide sequence ID" value="NZ_CAKMMW010000022.1"/>
</dbReference>
<evidence type="ECO:0000256" key="2">
    <source>
        <dbReference type="ARBA" id="ARBA00022729"/>
    </source>
</evidence>
<protein>
    <recommendedName>
        <fullName evidence="9">Extracellular solute-binding protein</fullName>
    </recommendedName>
</protein>
<keyword evidence="1" id="KW-1003">Cell membrane</keyword>
<dbReference type="InterPro" id="IPR006059">
    <property type="entry name" value="SBP"/>
</dbReference>
<dbReference type="EMBL" id="CAKMMW010000022">
    <property type="protein sequence ID" value="CAH1223403.1"/>
    <property type="molecule type" value="Genomic_DNA"/>
</dbReference>
<comment type="caution">
    <text evidence="7">The sequence shown here is derived from an EMBL/GenBank/DDBJ whole genome shotgun (WGS) entry which is preliminary data.</text>
</comment>
<gene>
    <name evidence="7" type="ORF">PAECIP111891_05517</name>
</gene>
<evidence type="ECO:0000256" key="5">
    <source>
        <dbReference type="ARBA" id="ARBA00023288"/>
    </source>
</evidence>
<dbReference type="InterPro" id="IPR050490">
    <property type="entry name" value="Bact_solute-bd_prot1"/>
</dbReference>
<organism evidence="7 8">
    <name type="scientific">Paenibacillus allorhizoplanae</name>
    <dbReference type="NCBI Taxonomy" id="2905648"/>
    <lineage>
        <taxon>Bacteria</taxon>
        <taxon>Bacillati</taxon>
        <taxon>Bacillota</taxon>
        <taxon>Bacilli</taxon>
        <taxon>Bacillales</taxon>
        <taxon>Paenibacillaceae</taxon>
        <taxon>Paenibacillus</taxon>
    </lineage>
</organism>
<reference evidence="7" key="1">
    <citation type="submission" date="2022-01" db="EMBL/GenBank/DDBJ databases">
        <authorList>
            <person name="Criscuolo A."/>
        </authorList>
    </citation>
    <scope>NUCLEOTIDE SEQUENCE</scope>
    <source>
        <strain evidence="7">CIP111891</strain>
    </source>
</reference>
<accession>A0ABN8H7M6</accession>
<evidence type="ECO:0008006" key="9">
    <source>
        <dbReference type="Google" id="ProtNLM"/>
    </source>
</evidence>
<evidence type="ECO:0000313" key="7">
    <source>
        <dbReference type="EMBL" id="CAH1223403.1"/>
    </source>
</evidence>
<dbReference type="PROSITE" id="PS51257">
    <property type="entry name" value="PROKAR_LIPOPROTEIN"/>
    <property type="match status" value="1"/>
</dbReference>
<evidence type="ECO:0000256" key="4">
    <source>
        <dbReference type="ARBA" id="ARBA00023139"/>
    </source>
</evidence>
<dbReference type="Proteomes" id="UP000838821">
    <property type="component" value="Unassembled WGS sequence"/>
</dbReference>
<dbReference type="SUPFAM" id="SSF53850">
    <property type="entry name" value="Periplasmic binding protein-like II"/>
    <property type="match status" value="1"/>
</dbReference>
<keyword evidence="3" id="KW-0472">Membrane</keyword>
<dbReference type="PANTHER" id="PTHR43649">
    <property type="entry name" value="ARABINOSE-BINDING PROTEIN-RELATED"/>
    <property type="match status" value="1"/>
</dbReference>
<feature type="signal peptide" evidence="6">
    <location>
        <begin position="1"/>
        <end position="24"/>
    </location>
</feature>